<name>A0ABP7HBA5_9FLAO</name>
<comment type="caution">
    <text evidence="1">The sequence shown here is derived from an EMBL/GenBank/DDBJ whole genome shotgun (WGS) entry which is preliminary data.</text>
</comment>
<keyword evidence="2" id="KW-1185">Reference proteome</keyword>
<evidence type="ECO:0000313" key="2">
    <source>
        <dbReference type="Proteomes" id="UP001501456"/>
    </source>
</evidence>
<proteinExistence type="predicted"/>
<dbReference type="Proteomes" id="UP001501456">
    <property type="component" value="Unassembled WGS sequence"/>
</dbReference>
<protein>
    <submittedName>
        <fullName evidence="1">Uncharacterized protein</fullName>
    </submittedName>
</protein>
<evidence type="ECO:0000313" key="1">
    <source>
        <dbReference type="EMBL" id="GAA3788111.1"/>
    </source>
</evidence>
<accession>A0ABP7HBA5</accession>
<reference evidence="2" key="1">
    <citation type="journal article" date="2019" name="Int. J. Syst. Evol. Microbiol.">
        <title>The Global Catalogue of Microorganisms (GCM) 10K type strain sequencing project: providing services to taxonomists for standard genome sequencing and annotation.</title>
        <authorList>
            <consortium name="The Broad Institute Genomics Platform"/>
            <consortium name="The Broad Institute Genome Sequencing Center for Infectious Disease"/>
            <person name="Wu L."/>
            <person name="Ma J."/>
        </authorList>
    </citation>
    <scope>NUCLEOTIDE SEQUENCE [LARGE SCALE GENOMIC DNA]</scope>
    <source>
        <strain evidence="2">JCM 17525</strain>
    </source>
</reference>
<dbReference type="EMBL" id="BAABBI010000003">
    <property type="protein sequence ID" value="GAA3788111.1"/>
    <property type="molecule type" value="Genomic_DNA"/>
</dbReference>
<organism evidence="1 2">
    <name type="scientific">Corallibacter vietnamensis</name>
    <dbReference type="NCBI Taxonomy" id="904130"/>
    <lineage>
        <taxon>Bacteria</taxon>
        <taxon>Pseudomonadati</taxon>
        <taxon>Bacteroidota</taxon>
        <taxon>Flavobacteriia</taxon>
        <taxon>Flavobacteriales</taxon>
        <taxon>Flavobacteriaceae</taxon>
        <taxon>Corallibacter</taxon>
    </lineage>
</organism>
<gene>
    <name evidence="1" type="ORF">GCM10022271_20900</name>
</gene>
<sequence length="103" mass="11717">MITVTKHNKRLVLFLMVLFLSLRVLGLHALTHDCDDAADQDCAICHVVTTQNIQPSTTPQAQDFIIEFTEFPFENTISTNYCLVTSNTFEVNQLFSRPPPYIL</sequence>